<feature type="compositionally biased region" description="Low complexity" evidence="1">
    <location>
        <begin position="136"/>
        <end position="150"/>
    </location>
</feature>
<evidence type="ECO:0000313" key="2">
    <source>
        <dbReference type="EMBL" id="EDX16463.1"/>
    </source>
</evidence>
<sequence length="734" mass="79063">VEPKTPQLEEPKPQETEQQKSQEVAEELPQKPEEQVVAIVNQVLDTLVDDTVKAVAAEQTTQTSPAPEEQSPQILAMESPAASVRVKPTEVDSTTQTTPKNEAGSSLLVEQVQQVLQEDDAQQSAGMTIEDEEYSNQQAAAAVENANSGQLDANHYGPGNPESKQQQQRSKSGSTRPMFSPGPTRPPFRIPEFKWSYIHQRLLSDVLFSLETDIQVWRSHSTKSVLDFVNSSENAIFVVNTVHLISQLADNLIIACGGLLPLLASATSPNSELDVLEPTQGMPLEVAVSFLQRLVNMADVLIFATSLNFGELEAEKNMSSGGILRQCLRLVCTCAVRNCLECKERTRYNVGALARDVPGAAHLQALIRGAQASPKNIVESITGQLSPVKDPEKLLQDMDVNRLRAVIYRDVEETKQAQFLSLAIVYFISVLMVSKYRDILEPPAEPQIQRQSPVLQRTAGGEMILCGLHHMTAAYYQQQQQQQQQHQQVAAGQQQHSPTPLATHSTSSSASSTATSQPASSSSLSSLASQSQQQSHRQLHKQQQQQQQQQPHYHPHQPHYGLINGHQQHPQLNGKHYAENGSTAGYHPHSHPHPHGGYMRNGDSSTVQQNGMPDYQAVGLMNGHGSGGTGNNNNSSLMNNMRNLRNGGANSSSSPPPGSHQGIPGVATAGAVNANAAVGVGMGGAVGVGLGGVPGGLDGGVAYKTSAINNNYRYNGRNASAGTGIARSTVVEFI</sequence>
<organism evidence="2 3">
    <name type="scientific">Drosophila simulans</name>
    <name type="common">Fruit fly</name>
    <dbReference type="NCBI Taxonomy" id="7240"/>
    <lineage>
        <taxon>Eukaryota</taxon>
        <taxon>Metazoa</taxon>
        <taxon>Ecdysozoa</taxon>
        <taxon>Arthropoda</taxon>
        <taxon>Hexapoda</taxon>
        <taxon>Insecta</taxon>
        <taxon>Pterygota</taxon>
        <taxon>Neoptera</taxon>
        <taxon>Endopterygota</taxon>
        <taxon>Diptera</taxon>
        <taxon>Brachycera</taxon>
        <taxon>Muscomorpha</taxon>
        <taxon>Ephydroidea</taxon>
        <taxon>Drosophilidae</taxon>
        <taxon>Drosophila</taxon>
        <taxon>Sophophora</taxon>
    </lineage>
</organism>
<gene>
    <name evidence="2" type="primary">Dsim\GD24748</name>
    <name evidence="2" type="ORF">Dsim_GD24748</name>
</gene>
<dbReference type="Proteomes" id="UP000000304">
    <property type="component" value="Unassembled WGS sequence"/>
</dbReference>
<feature type="compositionally biased region" description="Low complexity" evidence="1">
    <location>
        <begin position="163"/>
        <end position="174"/>
    </location>
</feature>
<accession>B4NU16</accession>
<feature type="compositionally biased region" description="Basic and acidic residues" evidence="1">
    <location>
        <begin position="1"/>
        <end position="20"/>
    </location>
</feature>
<proteinExistence type="predicted"/>
<dbReference type="STRING" id="7240.B4NU16"/>
<feature type="compositionally biased region" description="Low complexity" evidence="1">
    <location>
        <begin position="631"/>
        <end position="665"/>
    </location>
</feature>
<dbReference type="PhylomeDB" id="B4NU16"/>
<feature type="compositionally biased region" description="Low complexity" evidence="1">
    <location>
        <begin position="485"/>
        <end position="552"/>
    </location>
</feature>
<feature type="compositionally biased region" description="Polar residues" evidence="1">
    <location>
        <begin position="58"/>
        <end position="73"/>
    </location>
</feature>
<feature type="compositionally biased region" description="Polar residues" evidence="1">
    <location>
        <begin position="602"/>
        <end position="611"/>
    </location>
</feature>
<protein>
    <submittedName>
        <fullName evidence="2">GD24748</fullName>
    </submittedName>
</protein>
<feature type="region of interest" description="Disordered" evidence="1">
    <location>
        <begin position="118"/>
        <end position="187"/>
    </location>
</feature>
<reference evidence="2 3" key="1">
    <citation type="journal article" date="2007" name="Nature">
        <title>Evolution of genes and genomes on the Drosophila phylogeny.</title>
        <authorList>
            <consortium name="Drosophila 12 Genomes Consortium"/>
            <person name="Clark A.G."/>
            <person name="Eisen M.B."/>
            <person name="Smith D.R."/>
            <person name="Bergman C.M."/>
            <person name="Oliver B."/>
            <person name="Markow T.A."/>
            <person name="Kaufman T.C."/>
            <person name="Kellis M."/>
            <person name="Gelbart W."/>
            <person name="Iyer V.N."/>
            <person name="Pollard D.A."/>
            <person name="Sackton T.B."/>
            <person name="Larracuente A.M."/>
            <person name="Singh N.D."/>
            <person name="Abad J.P."/>
            <person name="Abt D.N."/>
            <person name="Adryan B."/>
            <person name="Aguade M."/>
            <person name="Akashi H."/>
            <person name="Anderson W.W."/>
            <person name="Aquadro C.F."/>
            <person name="Ardell D.H."/>
            <person name="Arguello R."/>
            <person name="Artieri C.G."/>
            <person name="Barbash D.A."/>
            <person name="Barker D."/>
            <person name="Barsanti P."/>
            <person name="Batterham P."/>
            <person name="Batzoglou S."/>
            <person name="Begun D."/>
            <person name="Bhutkar A."/>
            <person name="Blanco E."/>
            <person name="Bosak S.A."/>
            <person name="Bradley R.K."/>
            <person name="Brand A.D."/>
            <person name="Brent M.R."/>
            <person name="Brooks A.N."/>
            <person name="Brown R.H."/>
            <person name="Butlin R.K."/>
            <person name="Caggese C."/>
            <person name="Calvi B.R."/>
            <person name="Bernardo de Carvalho A."/>
            <person name="Caspi A."/>
            <person name="Castrezana S."/>
            <person name="Celniker S.E."/>
            <person name="Chang J.L."/>
            <person name="Chapple C."/>
            <person name="Chatterji S."/>
            <person name="Chinwalla A."/>
            <person name="Civetta A."/>
            <person name="Clifton S.W."/>
            <person name="Comeron J.M."/>
            <person name="Costello J.C."/>
            <person name="Coyne J.A."/>
            <person name="Daub J."/>
            <person name="David R.G."/>
            <person name="Delcher A.L."/>
            <person name="Delehaunty K."/>
            <person name="Do C.B."/>
            <person name="Ebling H."/>
            <person name="Edwards K."/>
            <person name="Eickbush T."/>
            <person name="Evans J.D."/>
            <person name="Filipski A."/>
            <person name="Findeiss S."/>
            <person name="Freyhult E."/>
            <person name="Fulton L."/>
            <person name="Fulton R."/>
            <person name="Garcia A.C."/>
            <person name="Gardiner A."/>
            <person name="Garfield D.A."/>
            <person name="Garvin B.E."/>
            <person name="Gibson G."/>
            <person name="Gilbert D."/>
            <person name="Gnerre S."/>
            <person name="Godfrey J."/>
            <person name="Good R."/>
            <person name="Gotea V."/>
            <person name="Gravely B."/>
            <person name="Greenberg A.J."/>
            <person name="Griffiths-Jones S."/>
            <person name="Gross S."/>
            <person name="Guigo R."/>
            <person name="Gustafson E.A."/>
            <person name="Haerty W."/>
            <person name="Hahn M.W."/>
            <person name="Halligan D.L."/>
            <person name="Halpern A.L."/>
            <person name="Halter G.M."/>
            <person name="Han M.V."/>
            <person name="Heger A."/>
            <person name="Hillier L."/>
            <person name="Hinrichs A.S."/>
            <person name="Holmes I."/>
            <person name="Hoskins R.A."/>
            <person name="Hubisz M.J."/>
            <person name="Hultmark D."/>
            <person name="Huntley M.A."/>
            <person name="Jaffe D.B."/>
            <person name="Jagadeeshan S."/>
            <person name="Jeck W.R."/>
            <person name="Johnson J."/>
            <person name="Jones C.D."/>
            <person name="Jordan W.C."/>
            <person name="Karpen G.H."/>
            <person name="Kataoka E."/>
            <person name="Keightley P.D."/>
            <person name="Kheradpour P."/>
            <person name="Kirkness E.F."/>
            <person name="Koerich L.B."/>
            <person name="Kristiansen K."/>
            <person name="Kudrna D."/>
            <person name="Kulathinal R.J."/>
            <person name="Kumar S."/>
            <person name="Kwok R."/>
            <person name="Lander E."/>
            <person name="Langley C.H."/>
            <person name="Lapoint R."/>
            <person name="Lazzaro B.P."/>
            <person name="Lee S.J."/>
            <person name="Levesque L."/>
            <person name="Li R."/>
            <person name="Lin C.F."/>
            <person name="Lin M.F."/>
            <person name="Lindblad-Toh K."/>
            <person name="Llopart A."/>
            <person name="Long M."/>
            <person name="Low L."/>
            <person name="Lozovsky E."/>
            <person name="Lu J."/>
            <person name="Luo M."/>
            <person name="Machado C.A."/>
            <person name="Makalowski W."/>
            <person name="Marzo M."/>
            <person name="Matsuda M."/>
            <person name="Matzkin L."/>
            <person name="McAllister B."/>
            <person name="McBride C.S."/>
            <person name="McKernan B."/>
            <person name="McKernan K."/>
            <person name="Mendez-Lago M."/>
            <person name="Minx P."/>
            <person name="Mollenhauer M.U."/>
            <person name="Montooth K."/>
            <person name="Mount S.M."/>
            <person name="Mu X."/>
            <person name="Myers E."/>
            <person name="Negre B."/>
            <person name="Newfeld S."/>
            <person name="Nielsen R."/>
            <person name="Noor M.A."/>
            <person name="O'Grady P."/>
            <person name="Pachter L."/>
            <person name="Papaceit M."/>
            <person name="Parisi M.J."/>
            <person name="Parisi M."/>
            <person name="Parts L."/>
            <person name="Pedersen J.S."/>
            <person name="Pesole G."/>
            <person name="Phillippy A.M."/>
            <person name="Ponting C.P."/>
            <person name="Pop M."/>
            <person name="Porcelli D."/>
            <person name="Powell J.R."/>
            <person name="Prohaska S."/>
            <person name="Pruitt K."/>
            <person name="Puig M."/>
            <person name="Quesneville H."/>
            <person name="Ram K.R."/>
            <person name="Rand D."/>
            <person name="Rasmussen M.D."/>
            <person name="Reed L.K."/>
            <person name="Reenan R."/>
            <person name="Reily A."/>
            <person name="Remington K.A."/>
            <person name="Rieger T.T."/>
            <person name="Ritchie M.G."/>
            <person name="Robin C."/>
            <person name="Rogers Y.H."/>
            <person name="Rohde C."/>
            <person name="Rozas J."/>
            <person name="Rubenfield M.J."/>
            <person name="Ruiz A."/>
            <person name="Russo S."/>
            <person name="Salzberg S.L."/>
            <person name="Sanchez-Gracia A."/>
            <person name="Saranga D.J."/>
            <person name="Sato H."/>
            <person name="Schaeffer S.W."/>
            <person name="Schatz M.C."/>
            <person name="Schlenke T."/>
            <person name="Schwartz R."/>
            <person name="Segarra C."/>
            <person name="Singh R.S."/>
            <person name="Sirot L."/>
            <person name="Sirota M."/>
            <person name="Sisneros N.B."/>
            <person name="Smith C.D."/>
            <person name="Smith T.F."/>
            <person name="Spieth J."/>
            <person name="Stage D.E."/>
            <person name="Stark A."/>
            <person name="Stephan W."/>
            <person name="Strausberg R.L."/>
            <person name="Strempel S."/>
            <person name="Sturgill D."/>
            <person name="Sutton G."/>
            <person name="Sutton G.G."/>
            <person name="Tao W."/>
            <person name="Teichmann S."/>
            <person name="Tobari Y.N."/>
            <person name="Tomimura Y."/>
            <person name="Tsolas J.M."/>
            <person name="Valente V.L."/>
            <person name="Venter E."/>
            <person name="Venter J.C."/>
            <person name="Vicario S."/>
            <person name="Vieira F.G."/>
            <person name="Vilella A.J."/>
            <person name="Villasante A."/>
            <person name="Walenz B."/>
            <person name="Wang J."/>
            <person name="Wasserman M."/>
            <person name="Watts T."/>
            <person name="Wilson D."/>
            <person name="Wilson R.K."/>
            <person name="Wing R.A."/>
            <person name="Wolfner M.F."/>
            <person name="Wong A."/>
            <person name="Wong G.K."/>
            <person name="Wu C.I."/>
            <person name="Wu G."/>
            <person name="Yamamoto D."/>
            <person name="Yang H.P."/>
            <person name="Yang S.P."/>
            <person name="Yorke J.A."/>
            <person name="Yoshida K."/>
            <person name="Zdobnov E."/>
            <person name="Zhang P."/>
            <person name="Zhang Y."/>
            <person name="Zimin A.V."/>
            <person name="Baldwin J."/>
            <person name="Abdouelleil A."/>
            <person name="Abdulkadir J."/>
            <person name="Abebe A."/>
            <person name="Abera B."/>
            <person name="Abreu J."/>
            <person name="Acer S.C."/>
            <person name="Aftuck L."/>
            <person name="Alexander A."/>
            <person name="An P."/>
            <person name="Anderson E."/>
            <person name="Anderson S."/>
            <person name="Arachi H."/>
            <person name="Azer M."/>
            <person name="Bachantsang P."/>
            <person name="Barry A."/>
            <person name="Bayul T."/>
            <person name="Berlin A."/>
            <person name="Bessette D."/>
            <person name="Bloom T."/>
            <person name="Blye J."/>
            <person name="Boguslavskiy L."/>
            <person name="Bonnet C."/>
            <person name="Boukhgalter B."/>
            <person name="Bourzgui I."/>
            <person name="Brown A."/>
            <person name="Cahill P."/>
            <person name="Channer S."/>
            <person name="Cheshatsang Y."/>
            <person name="Chuda L."/>
            <person name="Citroen M."/>
            <person name="Collymore A."/>
            <person name="Cooke P."/>
            <person name="Costello M."/>
            <person name="D'Aco K."/>
            <person name="Daza R."/>
            <person name="De Haan G."/>
            <person name="DeGray S."/>
            <person name="DeMaso C."/>
            <person name="Dhargay N."/>
            <person name="Dooley K."/>
            <person name="Dooley E."/>
            <person name="Doricent M."/>
            <person name="Dorje P."/>
            <person name="Dorjee K."/>
            <person name="Dupes A."/>
            <person name="Elong R."/>
            <person name="Falk J."/>
            <person name="Farina A."/>
            <person name="Faro S."/>
            <person name="Ferguson D."/>
            <person name="Fisher S."/>
            <person name="Foley C.D."/>
            <person name="Franke A."/>
            <person name="Friedrich D."/>
            <person name="Gadbois L."/>
            <person name="Gearin G."/>
            <person name="Gearin C.R."/>
            <person name="Giannoukos G."/>
            <person name="Goode T."/>
            <person name="Graham J."/>
            <person name="Grandbois E."/>
            <person name="Grewal S."/>
            <person name="Gyaltsen K."/>
            <person name="Hafez N."/>
            <person name="Hagos B."/>
            <person name="Hall J."/>
            <person name="Henson C."/>
            <person name="Hollinger A."/>
            <person name="Honan T."/>
            <person name="Huard M.D."/>
            <person name="Hughes L."/>
            <person name="Hurhula B."/>
            <person name="Husby M.E."/>
            <person name="Kamat A."/>
            <person name="Kanga B."/>
            <person name="Kashin S."/>
            <person name="Khazanovich D."/>
            <person name="Kisner P."/>
            <person name="Lance K."/>
            <person name="Lara M."/>
            <person name="Lee W."/>
            <person name="Lennon N."/>
            <person name="Letendre F."/>
            <person name="LeVine R."/>
            <person name="Lipovsky A."/>
            <person name="Liu X."/>
            <person name="Liu J."/>
            <person name="Liu S."/>
            <person name="Lokyitsang T."/>
            <person name="Lokyitsang Y."/>
            <person name="Lubonja R."/>
            <person name="Lui A."/>
            <person name="MacDonald P."/>
            <person name="Magnisalis V."/>
            <person name="Maru K."/>
            <person name="Matthews C."/>
            <person name="McCusker W."/>
            <person name="McDonough S."/>
            <person name="Mehta T."/>
            <person name="Meldrim J."/>
            <person name="Meneus L."/>
            <person name="Mihai O."/>
            <person name="Mihalev A."/>
            <person name="Mihova T."/>
            <person name="Mittelman R."/>
            <person name="Mlenga V."/>
            <person name="Montmayeur A."/>
            <person name="Mulrain L."/>
            <person name="Navidi A."/>
            <person name="Naylor J."/>
            <person name="Negash T."/>
            <person name="Nguyen T."/>
            <person name="Nguyen N."/>
            <person name="Nicol R."/>
            <person name="Norbu C."/>
            <person name="Norbu N."/>
            <person name="Novod N."/>
            <person name="O'Neill B."/>
            <person name="Osman S."/>
            <person name="Markiewicz E."/>
            <person name="Oyono O.L."/>
            <person name="Patti C."/>
            <person name="Phunkhang P."/>
            <person name="Pierre F."/>
            <person name="Priest M."/>
            <person name="Raghuraman S."/>
            <person name="Rege F."/>
            <person name="Reyes R."/>
            <person name="Rise C."/>
            <person name="Rogov P."/>
            <person name="Ross K."/>
            <person name="Ryan E."/>
            <person name="Settipalli S."/>
            <person name="Shea T."/>
            <person name="Sherpa N."/>
            <person name="Shi L."/>
            <person name="Shih D."/>
            <person name="Sparrow T."/>
            <person name="Spaulding J."/>
            <person name="Stalker J."/>
            <person name="Stange-Thomann N."/>
            <person name="Stavropoulos S."/>
            <person name="Stone C."/>
            <person name="Strader C."/>
            <person name="Tesfaye S."/>
            <person name="Thomson T."/>
            <person name="Thoulutsang Y."/>
            <person name="Thoulutsang D."/>
            <person name="Topham K."/>
            <person name="Topping I."/>
            <person name="Tsamla T."/>
            <person name="Vassiliev H."/>
            <person name="Vo A."/>
            <person name="Wangchuk T."/>
            <person name="Wangdi T."/>
            <person name="Weiand M."/>
            <person name="Wilkinson J."/>
            <person name="Wilson A."/>
            <person name="Yadav S."/>
            <person name="Young G."/>
            <person name="Yu Q."/>
            <person name="Zembek L."/>
            <person name="Zhong D."/>
            <person name="Zimmer A."/>
            <person name="Zwirko Z."/>
            <person name="Jaffe D.B."/>
            <person name="Alvarez P."/>
            <person name="Brockman W."/>
            <person name="Butler J."/>
            <person name="Chin C."/>
            <person name="Gnerre S."/>
            <person name="Grabherr M."/>
            <person name="Kleber M."/>
            <person name="Mauceli E."/>
            <person name="MacCallum I."/>
        </authorList>
    </citation>
    <scope>NUCLEOTIDE SEQUENCE [LARGE SCALE GENOMIC DNA]</scope>
    <source>
        <strain evidence="3">white501</strain>
    </source>
</reference>
<feature type="region of interest" description="Disordered" evidence="1">
    <location>
        <begin position="1"/>
        <end position="32"/>
    </location>
</feature>
<keyword evidence="3" id="KW-1185">Reference proteome</keyword>
<feature type="region of interest" description="Disordered" evidence="1">
    <location>
        <begin position="55"/>
        <end position="106"/>
    </location>
</feature>
<dbReference type="EMBL" id="CH983519">
    <property type="protein sequence ID" value="EDX16463.1"/>
    <property type="molecule type" value="Genomic_DNA"/>
</dbReference>
<dbReference type="OrthoDB" id="26681at2759"/>
<evidence type="ECO:0000256" key="1">
    <source>
        <dbReference type="SAM" id="MobiDB-lite"/>
    </source>
</evidence>
<name>B4NU16_DROSI</name>
<evidence type="ECO:0000313" key="3">
    <source>
        <dbReference type="Proteomes" id="UP000000304"/>
    </source>
</evidence>
<dbReference type="HOGENOM" id="CLU_377952_0_0_1"/>
<dbReference type="AlphaFoldDB" id="B4NU16"/>
<feature type="compositionally biased region" description="Polar residues" evidence="1">
    <location>
        <begin position="91"/>
        <end position="104"/>
    </location>
</feature>
<feature type="non-terminal residue" evidence="2">
    <location>
        <position position="1"/>
    </location>
</feature>
<feature type="region of interest" description="Disordered" evidence="1">
    <location>
        <begin position="485"/>
        <end position="665"/>
    </location>
</feature>